<gene>
    <name evidence="1" type="ORF">SAMN05444340_107140</name>
</gene>
<organism evidence="1 2">
    <name type="scientific">Citreimonas salinaria</name>
    <dbReference type="NCBI Taxonomy" id="321339"/>
    <lineage>
        <taxon>Bacteria</taxon>
        <taxon>Pseudomonadati</taxon>
        <taxon>Pseudomonadota</taxon>
        <taxon>Alphaproteobacteria</taxon>
        <taxon>Rhodobacterales</taxon>
        <taxon>Roseobacteraceae</taxon>
        <taxon>Citreimonas</taxon>
    </lineage>
</organism>
<proteinExistence type="predicted"/>
<dbReference type="RefSeq" id="WP_089883195.1">
    <property type="nucleotide sequence ID" value="NZ_FNPF01000007.1"/>
</dbReference>
<reference evidence="1 2" key="1">
    <citation type="submission" date="2016-10" db="EMBL/GenBank/DDBJ databases">
        <authorList>
            <person name="de Groot N.N."/>
        </authorList>
    </citation>
    <scope>NUCLEOTIDE SEQUENCE [LARGE SCALE GENOMIC DNA]</scope>
    <source>
        <strain evidence="1 2">DSM 26880</strain>
    </source>
</reference>
<accession>A0A1H3JNW4</accession>
<evidence type="ECO:0000313" key="2">
    <source>
        <dbReference type="Proteomes" id="UP000199286"/>
    </source>
</evidence>
<dbReference type="STRING" id="321339.SAMN05444340_107140"/>
<protein>
    <submittedName>
        <fullName evidence="1">Uncharacterized protein</fullName>
    </submittedName>
</protein>
<dbReference type="Proteomes" id="UP000199286">
    <property type="component" value="Unassembled WGS sequence"/>
</dbReference>
<evidence type="ECO:0000313" key="1">
    <source>
        <dbReference type="EMBL" id="SDY41289.1"/>
    </source>
</evidence>
<sequence>MESLIVIMTIITFNQGGNLLSVETQRFDDPATCSSVAASINQRMRVRKVNPATYDISCATF</sequence>
<name>A0A1H3JNW4_9RHOB</name>
<dbReference type="EMBL" id="FNPF01000007">
    <property type="protein sequence ID" value="SDY41289.1"/>
    <property type="molecule type" value="Genomic_DNA"/>
</dbReference>
<dbReference type="AlphaFoldDB" id="A0A1H3JNW4"/>
<keyword evidence="2" id="KW-1185">Reference proteome</keyword>